<accession>A0A6A6GE84</accession>
<dbReference type="EMBL" id="ML992505">
    <property type="protein sequence ID" value="KAF2224016.1"/>
    <property type="molecule type" value="Genomic_DNA"/>
</dbReference>
<protein>
    <submittedName>
        <fullName evidence="1">Uncharacterized protein</fullName>
    </submittedName>
</protein>
<reference evidence="2" key="1">
    <citation type="journal article" date="2020" name="Stud. Mycol.">
        <title>101 Dothideomycetes genomes: A test case for predicting lifestyles and emergence of pathogens.</title>
        <authorList>
            <person name="Haridas S."/>
            <person name="Albert R."/>
            <person name="Binder M."/>
            <person name="Bloem J."/>
            <person name="LaButti K."/>
            <person name="Salamov A."/>
            <person name="Andreopoulos B."/>
            <person name="Baker S."/>
            <person name="Barry K."/>
            <person name="Bills G."/>
            <person name="Bluhm B."/>
            <person name="Cannon C."/>
            <person name="Castanera R."/>
            <person name="Culley D."/>
            <person name="Daum C."/>
            <person name="Ezra D."/>
            <person name="Gonzalez J."/>
            <person name="Henrissat B."/>
            <person name="Kuo A."/>
            <person name="Liang C."/>
            <person name="Lipzen A."/>
            <person name="Lutzoni F."/>
            <person name="Magnuson J."/>
            <person name="Mondo S."/>
            <person name="Nolan M."/>
            <person name="Ohm R."/>
            <person name="Pangilinan J."/>
            <person name="Park H.-J."/>
            <person name="Ramirez L."/>
            <person name="Alfaro M."/>
            <person name="Sun H."/>
            <person name="Tritt A."/>
            <person name="Yoshinaga Y."/>
            <person name="Zwiers L.-H."/>
            <person name="Turgeon B."/>
            <person name="Goodwin S."/>
            <person name="Spatafora J."/>
            <person name="Crous P."/>
            <person name="Grigoriev I."/>
        </authorList>
    </citation>
    <scope>NUCLEOTIDE SEQUENCE [LARGE SCALE GENOMIC DNA]</scope>
    <source>
        <strain evidence="2">CECT 20119</strain>
    </source>
</reference>
<evidence type="ECO:0000313" key="1">
    <source>
        <dbReference type="EMBL" id="KAF2224016.1"/>
    </source>
</evidence>
<keyword evidence="2" id="KW-1185">Reference proteome</keyword>
<proteinExistence type="predicted"/>
<dbReference type="AlphaFoldDB" id="A0A6A6GE84"/>
<evidence type="ECO:0000313" key="2">
    <source>
        <dbReference type="Proteomes" id="UP000799538"/>
    </source>
</evidence>
<dbReference type="Proteomes" id="UP000799538">
    <property type="component" value="Unassembled WGS sequence"/>
</dbReference>
<sequence length="444" mass="49372">MKRGEARLFTLDMDEVDFEFSSAPYPSTSELLTKLRKNPTRYLQRAFNFTSDHLYDHNVGTEALPTTKEEKNLFVTEHILELQTVQNFINFATTGKVADKDLTITSTQTLIPKKYFVDNWTKSVLPPDLSVAKRLRKGRLYSAIPNQRVFEVFGSNPNIGHFVLCGSQLNGAKAKMWDLIQPVAMGSYLDEVKDSANPKKYVEGDRTKADPESRLHLSKWMSQLRLITGVSAYMNHVEVKKRLWLTINDVRAQMKYIDEKGPSKTGSLLSLWDEYIEKFFDRIDEHMKIVMSTRLVHARTVFEAAQRNFEDDRKKKTTVCNTGQKRPIDNAHNDLPQYIAFGLEGIKRYEAAALKMKMPREKDLSLDTSVAIDLAAAIKAIDLVGSTPAPEIKFDGLGRAPNVGDFVAAPMGLKTGADVAGNAGGNIAGLAAALAKGGALAAPA</sequence>
<gene>
    <name evidence="1" type="ORF">BDZ85DRAFT_95989</name>
</gene>
<organism evidence="1 2">
    <name type="scientific">Elsinoe ampelina</name>
    <dbReference type="NCBI Taxonomy" id="302913"/>
    <lineage>
        <taxon>Eukaryota</taxon>
        <taxon>Fungi</taxon>
        <taxon>Dikarya</taxon>
        <taxon>Ascomycota</taxon>
        <taxon>Pezizomycotina</taxon>
        <taxon>Dothideomycetes</taxon>
        <taxon>Dothideomycetidae</taxon>
        <taxon>Myriangiales</taxon>
        <taxon>Elsinoaceae</taxon>
        <taxon>Elsinoe</taxon>
    </lineage>
</organism>
<dbReference type="OrthoDB" id="3797690at2759"/>
<name>A0A6A6GE84_9PEZI</name>